<organism evidence="1 2">
    <name type="scientific">Ramlibacter algicola</name>
    <dbReference type="NCBI Taxonomy" id="2795217"/>
    <lineage>
        <taxon>Bacteria</taxon>
        <taxon>Pseudomonadati</taxon>
        <taxon>Pseudomonadota</taxon>
        <taxon>Betaproteobacteria</taxon>
        <taxon>Burkholderiales</taxon>
        <taxon>Comamonadaceae</taxon>
        <taxon>Ramlibacter</taxon>
    </lineage>
</organism>
<evidence type="ECO:0000313" key="2">
    <source>
        <dbReference type="Proteomes" id="UP000617041"/>
    </source>
</evidence>
<keyword evidence="2" id="KW-1185">Reference proteome</keyword>
<name>A0A934Q2B3_9BURK</name>
<comment type="caution">
    <text evidence="1">The sequence shown here is derived from an EMBL/GenBank/DDBJ whole genome shotgun (WGS) entry which is preliminary data.</text>
</comment>
<protein>
    <submittedName>
        <fullName evidence="1">Uncharacterized protein</fullName>
    </submittedName>
</protein>
<reference evidence="1" key="1">
    <citation type="submission" date="2020-12" db="EMBL/GenBank/DDBJ databases">
        <title>Ramlibacter sp. nov., isolated from a freshwater alga, Cryptomonas.</title>
        <authorList>
            <person name="Kim H.M."/>
            <person name="Jeon C.O."/>
        </authorList>
    </citation>
    <scope>NUCLEOTIDE SEQUENCE</scope>
    <source>
        <strain evidence="1">CrO1</strain>
    </source>
</reference>
<sequence>MKTNAILLTWDRALPGRELLGTELFRDFMKYAEGLKNEGAVESFDVLYLEPRGVGIAGYFVFRGAPQKLTALTERDDWVRMMLRSQMTLKNPALVRGYAGPAIGERMKTWAELIPR</sequence>
<dbReference type="Proteomes" id="UP000617041">
    <property type="component" value="Unassembled WGS sequence"/>
</dbReference>
<dbReference type="AlphaFoldDB" id="A0A934Q2B3"/>
<accession>A0A934Q2B3</accession>
<proteinExistence type="predicted"/>
<evidence type="ECO:0000313" key="1">
    <source>
        <dbReference type="EMBL" id="MBK0394714.1"/>
    </source>
</evidence>
<gene>
    <name evidence="1" type="ORF">I8E28_19070</name>
</gene>
<dbReference type="RefSeq" id="WP_200789802.1">
    <property type="nucleotide sequence ID" value="NZ_JAEDAO010000001.1"/>
</dbReference>
<dbReference type="EMBL" id="JAEDAO010000001">
    <property type="protein sequence ID" value="MBK0394714.1"/>
    <property type="molecule type" value="Genomic_DNA"/>
</dbReference>